<gene>
    <name evidence="6" type="ORF">BSO21_22545</name>
</gene>
<comment type="caution">
    <text evidence="6">The sequence shown here is derived from an EMBL/GenBank/DDBJ whole genome shotgun (WGS) entry which is preliminary data.</text>
</comment>
<dbReference type="SUPFAM" id="SSF74650">
    <property type="entry name" value="Galactose mutarotase-like"/>
    <property type="match status" value="1"/>
</dbReference>
<sequence>TEGSLCFVSASYLLATSPDSTLRVQYVIRADGTLEITQELSPGSSVLPEIPEFGMMFVLDGSLDTLSWYGRGPHENYWDRQSGAPLGRYTGKVSDQFTPYLKPQECGNKTDVRFASITEGNDGSGFYFESATPIEVNALPWKPEELEAHDHVYKLPVSNKSVLRVNYKQMGVGGDDSWGAPTHEEFTLPANRPYIFRFTVSLL</sequence>
<dbReference type="InterPro" id="IPR050347">
    <property type="entry name" value="Bact_Beta-galactosidase"/>
</dbReference>
<dbReference type="RefSeq" id="WP_256721895.1">
    <property type="nucleotide sequence ID" value="NZ_MPVP01000181.1"/>
</dbReference>
<dbReference type="Pfam" id="PF02929">
    <property type="entry name" value="Bgal_small_N"/>
    <property type="match status" value="1"/>
</dbReference>
<dbReference type="Proteomes" id="UP000187158">
    <property type="component" value="Unassembled WGS sequence"/>
</dbReference>
<dbReference type="EC" id="3.2.1.23" evidence="2"/>
<protein>
    <recommendedName>
        <fullName evidence="2">beta-galactosidase</fullName>
        <ecNumber evidence="2">3.2.1.23</ecNumber>
    </recommendedName>
</protein>
<feature type="domain" description="Beta galactosidase small chain/" evidence="5">
    <location>
        <begin position="1"/>
        <end position="201"/>
    </location>
</feature>
<evidence type="ECO:0000256" key="3">
    <source>
        <dbReference type="ARBA" id="ARBA00022801"/>
    </source>
</evidence>
<keyword evidence="4" id="KW-0326">Glycosidase</keyword>
<organism evidence="6 7">
    <name type="scientific">Paenibacillus odorifer</name>
    <dbReference type="NCBI Taxonomy" id="189426"/>
    <lineage>
        <taxon>Bacteria</taxon>
        <taxon>Bacillati</taxon>
        <taxon>Bacillota</taxon>
        <taxon>Bacilli</taxon>
        <taxon>Bacillales</taxon>
        <taxon>Paenibacillaceae</taxon>
        <taxon>Paenibacillus</taxon>
    </lineage>
</organism>
<evidence type="ECO:0000313" key="6">
    <source>
        <dbReference type="EMBL" id="OMD22949.1"/>
    </source>
</evidence>
<evidence type="ECO:0000259" key="5">
    <source>
        <dbReference type="SMART" id="SM01038"/>
    </source>
</evidence>
<evidence type="ECO:0000313" key="7">
    <source>
        <dbReference type="Proteomes" id="UP000187158"/>
    </source>
</evidence>
<proteinExistence type="predicted"/>
<dbReference type="InterPro" id="IPR011013">
    <property type="entry name" value="Gal_mutarotase_sf_dom"/>
</dbReference>
<name>A0ABX3GKE0_9BACL</name>
<evidence type="ECO:0000256" key="1">
    <source>
        <dbReference type="ARBA" id="ARBA00001412"/>
    </source>
</evidence>
<dbReference type="Gene3D" id="2.70.98.10">
    <property type="match status" value="1"/>
</dbReference>
<evidence type="ECO:0000256" key="4">
    <source>
        <dbReference type="ARBA" id="ARBA00023295"/>
    </source>
</evidence>
<dbReference type="EMBL" id="MPVP01000181">
    <property type="protein sequence ID" value="OMD22949.1"/>
    <property type="molecule type" value="Genomic_DNA"/>
</dbReference>
<dbReference type="SMART" id="SM01038">
    <property type="entry name" value="Bgal_small_N"/>
    <property type="match status" value="1"/>
</dbReference>
<feature type="non-terminal residue" evidence="6">
    <location>
        <position position="1"/>
    </location>
</feature>
<keyword evidence="7" id="KW-1185">Reference proteome</keyword>
<accession>A0ABX3GKE0</accession>
<dbReference type="InterPro" id="IPR014718">
    <property type="entry name" value="GH-type_carb-bd"/>
</dbReference>
<reference evidence="6 7" key="1">
    <citation type="submission" date="2016-11" db="EMBL/GenBank/DDBJ databases">
        <title>Paenibacillus species isolates.</title>
        <authorList>
            <person name="Beno S.M."/>
        </authorList>
    </citation>
    <scope>NUCLEOTIDE SEQUENCE [LARGE SCALE GENOMIC DNA]</scope>
    <source>
        <strain evidence="6 7">FSL H7-0433</strain>
    </source>
</reference>
<evidence type="ECO:0000256" key="2">
    <source>
        <dbReference type="ARBA" id="ARBA00012756"/>
    </source>
</evidence>
<keyword evidence="3" id="KW-0378">Hydrolase</keyword>
<dbReference type="InterPro" id="IPR004199">
    <property type="entry name" value="B-gal_small/dom_5"/>
</dbReference>
<comment type="catalytic activity">
    <reaction evidence="1">
        <text>Hydrolysis of terminal non-reducing beta-D-galactose residues in beta-D-galactosides.</text>
        <dbReference type="EC" id="3.2.1.23"/>
    </reaction>
</comment>
<dbReference type="PANTHER" id="PTHR46323:SF2">
    <property type="entry name" value="BETA-GALACTOSIDASE"/>
    <property type="match status" value="1"/>
</dbReference>
<dbReference type="PANTHER" id="PTHR46323">
    <property type="entry name" value="BETA-GALACTOSIDASE"/>
    <property type="match status" value="1"/>
</dbReference>